<sequence length="220" mass="22224">MREKLETLLMKDNMFIILIAMASAAIFGSTSLYLTSGTGITNEIAIAEMLKAGMTSGDYTAAASFASAFLIARILEGPLVGILDIGGSLMTGVGVGVPALILSFGWSFLVYNFGLALITGFGVGAAIGIAIIAIRKLSPSDTPMGAVSIMMGAGNKTGEALGPLVLISAIGYSIPCGLGATVGAAIFYKFHKPIVGGAILGSMAAAVILMAMGINPVVAK</sequence>
<dbReference type="EMBL" id="JAGGKC010000037">
    <property type="protein sequence ID" value="MBP1920712.1"/>
    <property type="molecule type" value="Genomic_DNA"/>
</dbReference>
<feature type="transmembrane region" description="Helical" evidence="1">
    <location>
        <begin position="194"/>
        <end position="218"/>
    </location>
</feature>
<gene>
    <name evidence="2" type="ORF">J2Z34_003227</name>
</gene>
<dbReference type="Pfam" id="PF14187">
    <property type="entry name" value="DUF4310"/>
    <property type="match status" value="1"/>
</dbReference>
<dbReference type="InterPro" id="IPR025456">
    <property type="entry name" value="DUF4310"/>
</dbReference>
<reference evidence="2 3" key="1">
    <citation type="submission" date="2021-03" db="EMBL/GenBank/DDBJ databases">
        <title>Genomic Encyclopedia of Type Strains, Phase IV (KMG-IV): sequencing the most valuable type-strain genomes for metagenomic binning, comparative biology and taxonomic classification.</title>
        <authorList>
            <person name="Goeker M."/>
        </authorList>
    </citation>
    <scope>NUCLEOTIDE SEQUENCE [LARGE SCALE GENOMIC DNA]</scope>
    <source>
        <strain evidence="2 3">DSM 6139</strain>
    </source>
</reference>
<feature type="transmembrane region" description="Helical" evidence="1">
    <location>
        <begin position="160"/>
        <end position="188"/>
    </location>
</feature>
<keyword evidence="1" id="KW-0472">Membrane</keyword>
<keyword evidence="1" id="KW-1133">Transmembrane helix</keyword>
<comment type="caution">
    <text evidence="2">The sequence shown here is derived from an EMBL/GenBank/DDBJ whole genome shotgun (WGS) entry which is preliminary data.</text>
</comment>
<dbReference type="Proteomes" id="UP001519271">
    <property type="component" value="Unassembled WGS sequence"/>
</dbReference>
<accession>A0ABS4G820</accession>
<feature type="transmembrane region" description="Helical" evidence="1">
    <location>
        <begin position="115"/>
        <end position="134"/>
    </location>
</feature>
<proteinExistence type="predicted"/>
<evidence type="ECO:0000313" key="2">
    <source>
        <dbReference type="EMBL" id="MBP1920712.1"/>
    </source>
</evidence>
<evidence type="ECO:0000256" key="1">
    <source>
        <dbReference type="SAM" id="Phobius"/>
    </source>
</evidence>
<name>A0ABS4G820_9CLOT</name>
<evidence type="ECO:0000313" key="3">
    <source>
        <dbReference type="Proteomes" id="UP001519271"/>
    </source>
</evidence>
<keyword evidence="1" id="KW-0812">Transmembrane</keyword>
<keyword evidence="3" id="KW-1185">Reference proteome</keyword>
<dbReference type="RefSeq" id="WP_209460872.1">
    <property type="nucleotide sequence ID" value="NZ_JAGGKC010000037.1"/>
</dbReference>
<organism evidence="2 3">
    <name type="scientific">Youngiibacter multivorans</name>
    <dbReference type="NCBI Taxonomy" id="937251"/>
    <lineage>
        <taxon>Bacteria</taxon>
        <taxon>Bacillati</taxon>
        <taxon>Bacillota</taxon>
        <taxon>Clostridia</taxon>
        <taxon>Eubacteriales</taxon>
        <taxon>Clostridiaceae</taxon>
        <taxon>Youngiibacter</taxon>
    </lineage>
</organism>
<protein>
    <submittedName>
        <fullName evidence="2">Uncharacterized protein (TIGR03579 family)</fullName>
    </submittedName>
</protein>
<feature type="transmembrane region" description="Helical" evidence="1">
    <location>
        <begin position="12"/>
        <end position="34"/>
    </location>
</feature>
<feature type="transmembrane region" description="Helical" evidence="1">
    <location>
        <begin position="87"/>
        <end position="109"/>
    </location>
</feature>